<reference evidence="4" key="2">
    <citation type="journal article" date="2017" name="FEMS Yeast Res.">
        <title>Polymorphism in the regulatory regions of genes CgYPS1 and CgYPS7 encoding yapsins in Candida glabrata is associated with changes in expression levels.</title>
        <authorList>
            <person name="Cortes-Acosta E."/>
            <person name="Ibarra J.A."/>
            <person name="Ramirez-Saad H."/>
            <person name="Vargas-Mendoza C.F."/>
            <person name="Villa-Tanaca L."/>
            <person name="Hernandez-Rodriguez C."/>
        </authorList>
    </citation>
    <scope>NUCLEOTIDE SEQUENCE</scope>
    <source>
        <strain evidence="4">CGL01</strain>
        <strain evidence="5">CGL20</strain>
    </source>
</reference>
<dbReference type="EMBL" id="MF773958">
    <property type="protein sequence ID" value="AVR51214.1"/>
    <property type="molecule type" value="Genomic_DNA"/>
</dbReference>
<dbReference type="Proteomes" id="UP000054886">
    <property type="component" value="Unassembled WGS sequence"/>
</dbReference>
<dbReference type="VEuPathDB" id="FungiDB:CAGL0A02431g"/>
<proteinExistence type="inferred from homology"/>
<organism evidence="6 7">
    <name type="scientific">Candida glabrata</name>
    <name type="common">Yeast</name>
    <name type="synonym">Torulopsis glabrata</name>
    <dbReference type="NCBI Taxonomy" id="5478"/>
    <lineage>
        <taxon>Eukaryota</taxon>
        <taxon>Fungi</taxon>
        <taxon>Dikarya</taxon>
        <taxon>Ascomycota</taxon>
        <taxon>Saccharomycotina</taxon>
        <taxon>Saccharomycetes</taxon>
        <taxon>Saccharomycetales</taxon>
        <taxon>Saccharomycetaceae</taxon>
        <taxon>Nakaseomyces</taxon>
    </lineage>
</organism>
<evidence type="ECO:0000313" key="6">
    <source>
        <dbReference type="EMBL" id="KTB10696.1"/>
    </source>
</evidence>
<feature type="chain" id="PRO_5033244759" evidence="2">
    <location>
        <begin position="19"/>
        <end position="587"/>
    </location>
</feature>
<evidence type="ECO:0000313" key="4">
    <source>
        <dbReference type="EMBL" id="AVR51211.1"/>
    </source>
</evidence>
<dbReference type="VEuPathDB" id="FungiDB:B1J91_A02431g"/>
<sequence>MATRTMLFLLLLVQYVFASNSSEVPLEQYFKSDLRFPNIPVGLTRDGMYYVNATLGTPGQWQQLGLGLAQPYVWVVSGDADSQCNRLDSGCLSGPLYYPQESRTSSTGGDKYSINFIDGISLNGTRYMDVMRLMNVSSSLNVSGVDSGVSFRNHTLTVQNLSFFNADYSSGYLYGSLGLGGTLNSDTELEGDFINHSFFFLDALKEARLINSSSYSLWLGSQKRNGFADTSDANEAGYLIFGAVDPNLVEGEFRKFDMIPYIHPQTGKVAYGYPVVPMGPIYITSSSGRSLNVTTDGFSAPVLLDPSFALSYLPTKAIIQIAIQIAAVYVESLDLWLVSCDVASSGATVDFSFGDLTIKVPLSDLLASTHDQSTNTTLHFNTGQEACVLQLYPNTFTGYNVLGQAFMKNAYLAVDLEGKGVAMGQAANFKSGERKEIITRQASIVTFTDSLNKTSVATFSTVPSSMTSGYIPYATYESDSAYDSMQLYPSKVGSRITSIPGQIAGTVYPGGVIAGDGRSFYDTSRTTTKLQTSTQFDSFSLSGTLGWNDSLASTSSTSRRNTAQHTSPAWLVSLLGSACVLLGSMVI</sequence>
<feature type="domain" description="Peptidase A1" evidence="3">
    <location>
        <begin position="49"/>
        <end position="424"/>
    </location>
</feature>
<name>A0A0W0E3E6_CANGB</name>
<accession>A0A0W0E3E6</accession>
<dbReference type="VEuPathDB" id="FungiDB:GWK60_A02233"/>
<dbReference type="GO" id="GO:0004190">
    <property type="term" value="F:aspartic-type endopeptidase activity"/>
    <property type="evidence" value="ECO:0007669"/>
    <property type="project" value="InterPro"/>
</dbReference>
<dbReference type="PROSITE" id="PS51767">
    <property type="entry name" value="PEPTIDASE_A1"/>
    <property type="match status" value="1"/>
</dbReference>
<dbReference type="Pfam" id="PF00026">
    <property type="entry name" value="Asp"/>
    <property type="match status" value="1"/>
</dbReference>
<dbReference type="InterPro" id="IPR021109">
    <property type="entry name" value="Peptidase_aspartic_dom_sf"/>
</dbReference>
<dbReference type="EMBL" id="LLZZ01000052">
    <property type="protein sequence ID" value="KTB10696.1"/>
    <property type="molecule type" value="Genomic_DNA"/>
</dbReference>
<dbReference type="PANTHER" id="PTHR47966:SF65">
    <property type="entry name" value="ASPARTIC-TYPE ENDOPEPTIDASE"/>
    <property type="match status" value="1"/>
</dbReference>
<gene>
    <name evidence="4" type="primary">YPS7</name>
    <name evidence="6" type="ORF">AO440_000089</name>
</gene>
<evidence type="ECO:0000256" key="2">
    <source>
        <dbReference type="SAM" id="SignalP"/>
    </source>
</evidence>
<dbReference type="PANTHER" id="PTHR47966">
    <property type="entry name" value="BETA-SITE APP-CLEAVING ENZYME, ISOFORM A-RELATED"/>
    <property type="match status" value="1"/>
</dbReference>
<dbReference type="Gene3D" id="2.40.70.10">
    <property type="entry name" value="Acid Proteases"/>
    <property type="match status" value="2"/>
</dbReference>
<evidence type="ECO:0000313" key="7">
    <source>
        <dbReference type="Proteomes" id="UP000054886"/>
    </source>
</evidence>
<feature type="signal peptide" evidence="2">
    <location>
        <begin position="1"/>
        <end position="18"/>
    </location>
</feature>
<evidence type="ECO:0000256" key="1">
    <source>
        <dbReference type="ARBA" id="ARBA00007447"/>
    </source>
</evidence>
<comment type="similarity">
    <text evidence="1">Belongs to the peptidase A1 family.</text>
</comment>
<evidence type="ECO:0000259" key="3">
    <source>
        <dbReference type="PROSITE" id="PS51767"/>
    </source>
</evidence>
<evidence type="ECO:0000313" key="5">
    <source>
        <dbReference type="EMBL" id="AVR51214.1"/>
    </source>
</evidence>
<protein>
    <submittedName>
        <fullName evidence="6">Aspartic proteinase yapsin-7</fullName>
    </submittedName>
    <submittedName>
        <fullName evidence="4">Yapsin 7</fullName>
    </submittedName>
</protein>
<dbReference type="EMBL" id="MF773955">
    <property type="protein sequence ID" value="AVR51211.1"/>
    <property type="molecule type" value="Genomic_DNA"/>
</dbReference>
<dbReference type="GO" id="GO:0006508">
    <property type="term" value="P:proteolysis"/>
    <property type="evidence" value="ECO:0007669"/>
    <property type="project" value="InterPro"/>
</dbReference>
<dbReference type="InterPro" id="IPR001461">
    <property type="entry name" value="Aspartic_peptidase_A1"/>
</dbReference>
<dbReference type="InterPro" id="IPR033121">
    <property type="entry name" value="PEPTIDASE_A1"/>
</dbReference>
<dbReference type="VEuPathDB" id="FungiDB:GVI51_A02189"/>
<dbReference type="SUPFAM" id="SSF50630">
    <property type="entry name" value="Acid proteases"/>
    <property type="match status" value="1"/>
</dbReference>
<dbReference type="AlphaFoldDB" id="A0A0W0E3E6"/>
<reference evidence="6 7" key="1">
    <citation type="submission" date="2015-10" db="EMBL/GenBank/DDBJ databases">
        <title>Draft genomes sequences of Candida glabrata isolates 1A, 1B, 2A, 2B, 3A and 3B.</title>
        <authorList>
            <person name="Haavelsrud O.E."/>
            <person name="Gaustad P."/>
        </authorList>
    </citation>
    <scope>NUCLEOTIDE SEQUENCE [LARGE SCALE GENOMIC DNA]</scope>
    <source>
        <strain evidence="6">910700640</strain>
    </source>
</reference>
<keyword evidence="2" id="KW-0732">Signal</keyword>